<name>A0A5C4MG95_9RHOB</name>
<accession>A0A5C4MG95</accession>
<dbReference type="OrthoDB" id="582170at2"/>
<organism evidence="2 3">
    <name type="scientific">Rubellimicrobium rubrum</name>
    <dbReference type="NCBI Taxonomy" id="2585369"/>
    <lineage>
        <taxon>Bacteria</taxon>
        <taxon>Pseudomonadati</taxon>
        <taxon>Pseudomonadota</taxon>
        <taxon>Alphaproteobacteria</taxon>
        <taxon>Rhodobacterales</taxon>
        <taxon>Roseobacteraceae</taxon>
        <taxon>Rubellimicrobium</taxon>
    </lineage>
</organism>
<evidence type="ECO:0000256" key="1">
    <source>
        <dbReference type="SAM" id="MobiDB-lite"/>
    </source>
</evidence>
<dbReference type="RefSeq" id="WP_139079134.1">
    <property type="nucleotide sequence ID" value="NZ_VDFU01000077.1"/>
</dbReference>
<keyword evidence="3" id="KW-1185">Reference proteome</keyword>
<dbReference type="EMBL" id="VDFU01000077">
    <property type="protein sequence ID" value="TNC43083.1"/>
    <property type="molecule type" value="Genomic_DNA"/>
</dbReference>
<evidence type="ECO:0000313" key="2">
    <source>
        <dbReference type="EMBL" id="TNC43083.1"/>
    </source>
</evidence>
<comment type="caution">
    <text evidence="2">The sequence shown here is derived from an EMBL/GenBank/DDBJ whole genome shotgun (WGS) entry which is preliminary data.</text>
</comment>
<dbReference type="Gene3D" id="3.40.50.2300">
    <property type="match status" value="1"/>
</dbReference>
<protein>
    <submittedName>
        <fullName evidence="2">Response regulator</fullName>
    </submittedName>
</protein>
<dbReference type="AlphaFoldDB" id="A0A5C4MG95"/>
<proteinExistence type="predicted"/>
<reference evidence="2 3" key="1">
    <citation type="submission" date="2019-06" db="EMBL/GenBank/DDBJ databases">
        <title>YIM 131921 draft genome.</title>
        <authorList>
            <person name="Jiang L."/>
        </authorList>
    </citation>
    <scope>NUCLEOTIDE SEQUENCE [LARGE SCALE GENOMIC DNA]</scope>
    <source>
        <strain evidence="2 3">YIM 131921</strain>
    </source>
</reference>
<feature type="region of interest" description="Disordered" evidence="1">
    <location>
        <begin position="134"/>
        <end position="157"/>
    </location>
</feature>
<dbReference type="InterPro" id="IPR011006">
    <property type="entry name" value="CheY-like_superfamily"/>
</dbReference>
<evidence type="ECO:0000313" key="3">
    <source>
        <dbReference type="Proteomes" id="UP000305887"/>
    </source>
</evidence>
<sequence>MTTNTHDRLRGQRVLVVEDESRLAKGLCAVLRVHGAQILGPVSSLAQASRWLAEAIDLEAQDRWPDMVLLGGRLGQERVLPLADALSLLGIPFLFASRDSDRLPQGDVGEPRCEQPPDSQFILQRLAGLVPADRGRPDEAAYGSTGRLVLTPKPAPV</sequence>
<gene>
    <name evidence="2" type="ORF">FHG66_21215</name>
</gene>
<dbReference type="SUPFAM" id="SSF52172">
    <property type="entry name" value="CheY-like"/>
    <property type="match status" value="1"/>
</dbReference>
<dbReference type="Proteomes" id="UP000305887">
    <property type="component" value="Unassembled WGS sequence"/>
</dbReference>